<reference evidence="2 3" key="1">
    <citation type="submission" date="2017-01" db="EMBL/GenBank/DDBJ databases">
        <title>The cable genome- insights into the physiology and evolution of filamentous bacteria capable of sulfide oxidation via long distance electron transfer.</title>
        <authorList>
            <person name="Schreiber L."/>
            <person name="Bjerg J.T."/>
            <person name="Boggild A."/>
            <person name="Van De Vossenberg J."/>
            <person name="Meysman F."/>
            <person name="Nielsen L.P."/>
            <person name="Schramm A."/>
            <person name="Kjeldsen K.U."/>
        </authorList>
    </citation>
    <scope>NUCLEOTIDE SEQUENCE [LARGE SCALE GENOMIC DNA]</scope>
    <source>
        <strain evidence="2">A1</strain>
    </source>
</reference>
<gene>
    <name evidence="2" type="ORF">VT98_10394</name>
</gene>
<keyword evidence="1" id="KW-0732">Signal</keyword>
<comment type="caution">
    <text evidence="2">The sequence shown here is derived from an EMBL/GenBank/DDBJ whole genome shotgun (WGS) entry which is preliminary data.</text>
</comment>
<feature type="signal peptide" evidence="1">
    <location>
        <begin position="1"/>
        <end position="30"/>
    </location>
</feature>
<evidence type="ECO:0000313" key="3">
    <source>
        <dbReference type="Proteomes" id="UP000288086"/>
    </source>
</evidence>
<proteinExistence type="predicted"/>
<keyword evidence="3" id="KW-1185">Reference proteome</keyword>
<organism evidence="2 3">
    <name type="scientific">Candidatus Electrothrix communis</name>
    <dbReference type="NCBI Taxonomy" id="1859133"/>
    <lineage>
        <taxon>Bacteria</taxon>
        <taxon>Pseudomonadati</taxon>
        <taxon>Thermodesulfobacteriota</taxon>
        <taxon>Desulfobulbia</taxon>
        <taxon>Desulfobulbales</taxon>
        <taxon>Desulfobulbaceae</taxon>
        <taxon>Candidatus Electrothrix</taxon>
    </lineage>
</organism>
<dbReference type="Proteomes" id="UP000288086">
    <property type="component" value="Unassembled WGS sequence"/>
</dbReference>
<dbReference type="EMBL" id="MTKP01000039">
    <property type="protein sequence ID" value="RWX49514.1"/>
    <property type="molecule type" value="Genomic_DNA"/>
</dbReference>
<evidence type="ECO:0000313" key="2">
    <source>
        <dbReference type="EMBL" id="RWX49514.1"/>
    </source>
</evidence>
<dbReference type="AlphaFoldDB" id="A0A3S3UDU9"/>
<evidence type="ECO:0000256" key="1">
    <source>
        <dbReference type="SAM" id="SignalP"/>
    </source>
</evidence>
<name>A0A3S3UDU9_9BACT</name>
<sequence>MRTNGKQLIIRTQFIALTACILLAANPTWAATFAEETQELITQQMTARINGNMQKMLADQTIFSKMQQSMMTMTSKTIKKSTAERKRATVVETCMECRTAKPLKVKITGRTTILDADTQAIINQKMAAMVTDTIRKNSSDPTVARSVQEKMMGERMPKSILRTKMQPYMMGAIFDSTGGSLAEKKGADSVAQIVRDTPLVTMQKN</sequence>
<accession>A0A3S3UDU9</accession>
<feature type="chain" id="PRO_5018771347" evidence="1">
    <location>
        <begin position="31"/>
        <end position="205"/>
    </location>
</feature>
<protein>
    <submittedName>
        <fullName evidence="2">Uncharacterized protein</fullName>
    </submittedName>
</protein>